<comment type="caution">
    <text evidence="13">The sequence shown here is derived from an EMBL/GenBank/DDBJ whole genome shotgun (WGS) entry which is preliminary data.</text>
</comment>
<keyword evidence="14" id="KW-1185">Reference proteome</keyword>
<dbReference type="PANTHER" id="PTHR40980:SF3">
    <property type="entry name" value="TONB-DEPENDENT RECEPTOR-LIKE BETA-BARREL DOMAIN-CONTAINING PROTEIN"/>
    <property type="match status" value="1"/>
</dbReference>
<dbReference type="NCBIfam" id="TIGR01782">
    <property type="entry name" value="TonB-Xanth-Caul"/>
    <property type="match status" value="1"/>
</dbReference>
<feature type="chain" id="PRO_5005299161" evidence="10">
    <location>
        <begin position="29"/>
        <end position="1003"/>
    </location>
</feature>
<evidence type="ECO:0000256" key="10">
    <source>
        <dbReference type="SAM" id="SignalP"/>
    </source>
</evidence>
<evidence type="ECO:0000256" key="8">
    <source>
        <dbReference type="PROSITE-ProRule" id="PRU01360"/>
    </source>
</evidence>
<keyword evidence="6 8" id="KW-0472">Membrane</keyword>
<feature type="signal peptide" evidence="10">
    <location>
        <begin position="1"/>
        <end position="28"/>
    </location>
</feature>
<dbReference type="Gene3D" id="2.170.130.10">
    <property type="entry name" value="TonB-dependent receptor, plug domain"/>
    <property type="match status" value="1"/>
</dbReference>
<dbReference type="Pfam" id="PF07715">
    <property type="entry name" value="Plug"/>
    <property type="match status" value="1"/>
</dbReference>
<dbReference type="InterPro" id="IPR036942">
    <property type="entry name" value="Beta-barrel_TonB_sf"/>
</dbReference>
<dbReference type="InterPro" id="IPR039426">
    <property type="entry name" value="TonB-dep_rcpt-like"/>
</dbReference>
<keyword evidence="2 8" id="KW-0813">Transport</keyword>
<name>A0A0J8H1Q6_9ALTE</name>
<evidence type="ECO:0000259" key="12">
    <source>
        <dbReference type="Pfam" id="PF07715"/>
    </source>
</evidence>
<evidence type="ECO:0000256" key="3">
    <source>
        <dbReference type="ARBA" id="ARBA00022452"/>
    </source>
</evidence>
<dbReference type="OrthoDB" id="8727862at2"/>
<dbReference type="SUPFAM" id="SSF56935">
    <property type="entry name" value="Porins"/>
    <property type="match status" value="1"/>
</dbReference>
<proteinExistence type="inferred from homology"/>
<dbReference type="InterPro" id="IPR000531">
    <property type="entry name" value="Beta-barrel_TonB"/>
</dbReference>
<sequence>MNIFVNKKTSVALAITAVLNGYVGLAQAADTNSEETEVIEVTGIRSALTSALNQKREAVNITEVIKAEDIGKLPDNNLAEVLENVTGVQITRTAGVGTGVQIRGTDANRVEINGVSTVGSGSGRTGISFDDLPAALIAAVEVTKAPTAKTVEGSVGGTINLITLRANSLRERLTQVRVQGEHSDLADSVTPRMSITYGDNWETDIGKLGVVLTGSYAEQDVASINPRFDRDRVISPSTGDAYLRTQFLDQPIRATDYETKNFTASVEFEPNENLKFYFDATMNDQEKAGQDSRAYFSGTGGGHVIPEHDYDEFVTINLGSVNGKNGTLNLGEVQAVKSGVIGVGTASNGGQDPNLRIDGNTNSRLTESNVYAFGTEWRTERLKLNAEVSYSDSDTKSPGLNSTLDFINPNAQQPGPGTSADNGTPAIFNINGDTFEFGIAPNLAETPTTKHLLDPANYALKSVSRNLNTNEGDETAARIDIKYDISETNPIFMDISAGVRWNESTSSRTNSTTKTNYSNWDRPRANLFSEIVTAGPNNFDAAGDRSLFVSDYLMINNEIAFNDPERVVNVLNQAITTNNANSDANNDLIGVPTVSTTSFFDIKEETIALYLQGDYEAEIGSVFLRGNIGARYVSTDLTSEGRNVINDEIEDVAESSSYDFILPRFNLTAELTDGLYARFGAGKDIRRPDFDDLSPSTTFGNSPYSTVTVGNPELEPEEVTSYDLSLEYYLTDSSLISLGIFQKDREAVHVTLQDEPEKLLNPDSGQLERDVVAPCEGGGIFNPNVAPADYNVESSRTDTFGICVARTTKLNAGAETQKGIELAFQYDLGDYESELGWMSGFGMIANYTYQENSNTLDAFRETKATDPINVLLGRTDSTNETETLEDDVVTQRTELANLSKNAYNFTLFYDKYDLNVRLRYTWRSAYQPPQARVMRFNVHPVIGARGQLNASVNYDINESISVGMEGVNLTREDSSNWCFNEGALLCEQDIADRRVTFGVTAKF</sequence>
<gene>
    <name evidence="13" type="ORF">XM47_02385</name>
</gene>
<dbReference type="InterPro" id="IPR037066">
    <property type="entry name" value="Plug_dom_sf"/>
</dbReference>
<dbReference type="PATRIC" id="fig|1513271.3.peg.505"/>
<comment type="similarity">
    <text evidence="8 9">Belongs to the TonB-dependent receptor family.</text>
</comment>
<evidence type="ECO:0000259" key="11">
    <source>
        <dbReference type="Pfam" id="PF00593"/>
    </source>
</evidence>
<evidence type="ECO:0000256" key="1">
    <source>
        <dbReference type="ARBA" id="ARBA00004571"/>
    </source>
</evidence>
<comment type="subcellular location">
    <subcellularLocation>
        <location evidence="1 8">Cell outer membrane</location>
        <topology evidence="1 8">Multi-pass membrane protein</topology>
    </subcellularLocation>
</comment>
<dbReference type="InterPro" id="IPR010104">
    <property type="entry name" value="TonB_rcpt_bac"/>
</dbReference>
<dbReference type="Gene3D" id="2.40.170.20">
    <property type="entry name" value="TonB-dependent receptor, beta-barrel domain"/>
    <property type="match status" value="1"/>
</dbReference>
<dbReference type="AlphaFoldDB" id="A0A0J8H1Q6"/>
<evidence type="ECO:0000256" key="6">
    <source>
        <dbReference type="ARBA" id="ARBA00023136"/>
    </source>
</evidence>
<dbReference type="RefSeq" id="WP_048689005.1">
    <property type="nucleotide sequence ID" value="NZ_KQ130482.1"/>
</dbReference>
<keyword evidence="5 9" id="KW-0798">TonB box</keyword>
<organism evidence="13 14">
    <name type="scientific">Catenovulum maritimum</name>
    <dbReference type="NCBI Taxonomy" id="1513271"/>
    <lineage>
        <taxon>Bacteria</taxon>
        <taxon>Pseudomonadati</taxon>
        <taxon>Pseudomonadota</taxon>
        <taxon>Gammaproteobacteria</taxon>
        <taxon>Alteromonadales</taxon>
        <taxon>Alteromonadaceae</taxon>
        <taxon>Catenovulum</taxon>
    </lineage>
</organism>
<dbReference type="STRING" id="1513271.XM47_02385"/>
<dbReference type="PANTHER" id="PTHR40980">
    <property type="entry name" value="PLUG DOMAIN-CONTAINING PROTEIN"/>
    <property type="match status" value="1"/>
</dbReference>
<dbReference type="GO" id="GO:0009279">
    <property type="term" value="C:cell outer membrane"/>
    <property type="evidence" value="ECO:0007669"/>
    <property type="project" value="UniProtKB-SubCell"/>
</dbReference>
<feature type="domain" description="TonB-dependent receptor plug" evidence="12">
    <location>
        <begin position="55"/>
        <end position="158"/>
    </location>
</feature>
<dbReference type="InterPro" id="IPR012910">
    <property type="entry name" value="Plug_dom"/>
</dbReference>
<dbReference type="Pfam" id="PF00593">
    <property type="entry name" value="TonB_dep_Rec_b-barrel"/>
    <property type="match status" value="1"/>
</dbReference>
<keyword evidence="7 8" id="KW-0998">Cell outer membrane</keyword>
<evidence type="ECO:0000256" key="9">
    <source>
        <dbReference type="RuleBase" id="RU003357"/>
    </source>
</evidence>
<evidence type="ECO:0000256" key="2">
    <source>
        <dbReference type="ARBA" id="ARBA00022448"/>
    </source>
</evidence>
<dbReference type="Proteomes" id="UP000037600">
    <property type="component" value="Unassembled WGS sequence"/>
</dbReference>
<keyword evidence="13" id="KW-0675">Receptor</keyword>
<feature type="domain" description="TonB-dependent receptor-like beta-barrel" evidence="11">
    <location>
        <begin position="435"/>
        <end position="969"/>
    </location>
</feature>
<protein>
    <submittedName>
        <fullName evidence="13">TonB-dependent receptor</fullName>
    </submittedName>
</protein>
<reference evidence="13 14" key="1">
    <citation type="submission" date="2015-04" db="EMBL/GenBank/DDBJ databases">
        <title>Draft Genome Sequence of the Novel Agar-Digesting Marine Bacterium Q1.</title>
        <authorList>
            <person name="Li Y."/>
            <person name="Li D."/>
            <person name="Chen G."/>
            <person name="Du Z."/>
        </authorList>
    </citation>
    <scope>NUCLEOTIDE SEQUENCE [LARGE SCALE GENOMIC DNA]</scope>
    <source>
        <strain evidence="13 14">Q1</strain>
    </source>
</reference>
<evidence type="ECO:0000256" key="7">
    <source>
        <dbReference type="ARBA" id="ARBA00023237"/>
    </source>
</evidence>
<keyword evidence="4 8" id="KW-0812">Transmembrane</keyword>
<keyword evidence="10" id="KW-0732">Signal</keyword>
<evidence type="ECO:0000313" key="13">
    <source>
        <dbReference type="EMBL" id="KMT66963.1"/>
    </source>
</evidence>
<keyword evidence="3 8" id="KW-1134">Transmembrane beta strand</keyword>
<dbReference type="PROSITE" id="PS52016">
    <property type="entry name" value="TONB_DEPENDENT_REC_3"/>
    <property type="match status" value="1"/>
</dbReference>
<dbReference type="EMBL" id="LAZL01000002">
    <property type="protein sequence ID" value="KMT66963.1"/>
    <property type="molecule type" value="Genomic_DNA"/>
</dbReference>
<evidence type="ECO:0000256" key="5">
    <source>
        <dbReference type="ARBA" id="ARBA00023077"/>
    </source>
</evidence>
<accession>A0A0J8H1Q6</accession>
<evidence type="ECO:0000313" key="14">
    <source>
        <dbReference type="Proteomes" id="UP000037600"/>
    </source>
</evidence>
<evidence type="ECO:0000256" key="4">
    <source>
        <dbReference type="ARBA" id="ARBA00022692"/>
    </source>
</evidence>